<feature type="region of interest" description="Disordered" evidence="11">
    <location>
        <begin position="460"/>
        <end position="492"/>
    </location>
</feature>
<keyword evidence="7" id="KW-0319">Glycerol metabolism</keyword>
<dbReference type="GO" id="GO:0006641">
    <property type="term" value="P:triglyceride metabolic process"/>
    <property type="evidence" value="ECO:0007669"/>
    <property type="project" value="TreeGrafter"/>
</dbReference>
<dbReference type="GO" id="GO:0004370">
    <property type="term" value="F:glycerol kinase activity"/>
    <property type="evidence" value="ECO:0007669"/>
    <property type="project" value="UniProtKB-EC"/>
</dbReference>
<sequence length="690" mass="74560">MASVPGLGARIAAPLDSPLCNTNQISLAQINPRHPPAPAQIMPEFVGAIDCGTTSARFFIFDQYAKVICSHQQEYKQIYPQPGWHEQDPRDWVMAIDTCITHAIADFKKLGHQIQDLKTMGITNQRETTIVWDKTTGDSLYNAIAWSDSRTTSIVHRFESTSSKFGQGTDQLKPKTGLPLSNYFTAIKLRWLVDNVPAVQEAIDADNLLVGTVDTYLLWHYTGGINGGSYLTDVTNASRTMFMDLETLDWCPELVDFFGFEASQLIPLLPTIVSNSEPLGKVSSAHPDIPGLLVSGMIGDQQASLVGNQCFDVGESKNTYGTGCFMLYNAGTEPVYSTHGLITTPGYRLGPNGPTSYALEGAVAVAGSSIQWLKNNLGLISSAGEVGELAATVDDTGGVYFVTGFSGLFAPYWDDSATGLLIGLTGFTTKAHIARATLEATCFQTKAILDAMALDQGISTSRNVSPPNSAPSTRGYFSHRHSASTSSASSTFSALPQTPMAKAAIPKRPGLQTRESLFAYDPTPTGPLKSLKVDGGMSASDTLLQLQADLLGVVVERSEMKETTALGAALLAGHAIGLFGWDLNRPETLFATHSAGKTVFKPSISKSKRDRKYRGWNRAVTRSKGWLDDDETEEIANLLDCVEIVDHDEAMIADGLSNCYFGEQGQAVFHREHDKALVLDTPANKKHLKA</sequence>
<dbReference type="PANTHER" id="PTHR10196">
    <property type="entry name" value="SUGAR KINASE"/>
    <property type="match status" value="1"/>
</dbReference>
<gene>
    <name evidence="14" type="ORF">PSTT_04018</name>
</gene>
<keyword evidence="6 10" id="KW-0418">Kinase</keyword>
<keyword evidence="4 10" id="KW-0808">Transferase</keyword>
<dbReference type="CDD" id="cd07792">
    <property type="entry name" value="ASKHA_NBD_FGGY_GK1-3-like"/>
    <property type="match status" value="1"/>
</dbReference>
<dbReference type="InterPro" id="IPR043129">
    <property type="entry name" value="ATPase_NBD"/>
</dbReference>
<accession>A0A2S4VU94</accession>
<dbReference type="VEuPathDB" id="FungiDB:PSTT_04018"/>
<dbReference type="Pfam" id="PF02782">
    <property type="entry name" value="FGGY_C"/>
    <property type="match status" value="1"/>
</dbReference>
<feature type="compositionally biased region" description="Low complexity" evidence="11">
    <location>
        <begin position="483"/>
        <end position="492"/>
    </location>
</feature>
<dbReference type="SUPFAM" id="SSF53067">
    <property type="entry name" value="Actin-like ATPase domain"/>
    <property type="match status" value="3"/>
</dbReference>
<organism evidence="14 15">
    <name type="scientific">Puccinia striiformis</name>
    <dbReference type="NCBI Taxonomy" id="27350"/>
    <lineage>
        <taxon>Eukaryota</taxon>
        <taxon>Fungi</taxon>
        <taxon>Dikarya</taxon>
        <taxon>Basidiomycota</taxon>
        <taxon>Pucciniomycotina</taxon>
        <taxon>Pucciniomycetes</taxon>
        <taxon>Pucciniales</taxon>
        <taxon>Pucciniaceae</taxon>
        <taxon>Puccinia</taxon>
    </lineage>
</organism>
<keyword evidence="8" id="KW-0067">ATP-binding</keyword>
<evidence type="ECO:0000256" key="6">
    <source>
        <dbReference type="ARBA" id="ARBA00022777"/>
    </source>
</evidence>
<dbReference type="InterPro" id="IPR042018">
    <property type="entry name" value="GK1-3_metazoan-type"/>
</dbReference>
<dbReference type="VEuPathDB" id="FungiDB:PSHT_15791"/>
<evidence type="ECO:0000256" key="1">
    <source>
        <dbReference type="ARBA" id="ARBA00005190"/>
    </source>
</evidence>
<dbReference type="GO" id="GO:0019563">
    <property type="term" value="P:glycerol catabolic process"/>
    <property type="evidence" value="ECO:0007669"/>
    <property type="project" value="UniProtKB-UniPathway"/>
</dbReference>
<dbReference type="PROSITE" id="PS00445">
    <property type="entry name" value="FGGY_KINASES_2"/>
    <property type="match status" value="1"/>
</dbReference>
<evidence type="ECO:0000256" key="9">
    <source>
        <dbReference type="ARBA" id="ARBA00043149"/>
    </source>
</evidence>
<dbReference type="AlphaFoldDB" id="A0A2S4VU94"/>
<evidence type="ECO:0000313" key="14">
    <source>
        <dbReference type="EMBL" id="POW13069.1"/>
    </source>
</evidence>
<protein>
    <recommendedName>
        <fullName evidence="3">glycerol kinase</fullName>
        <ecNumber evidence="3">2.7.1.30</ecNumber>
    </recommendedName>
    <alternativeName>
        <fullName evidence="9">ATP:glycerol 3-phosphotransferase</fullName>
    </alternativeName>
</protein>
<comment type="caution">
    <text evidence="14">The sequence shown here is derived from an EMBL/GenBank/DDBJ whole genome shotgun (WGS) entry which is preliminary data.</text>
</comment>
<dbReference type="GO" id="GO:0046167">
    <property type="term" value="P:glycerol-3-phosphate biosynthetic process"/>
    <property type="evidence" value="ECO:0007669"/>
    <property type="project" value="TreeGrafter"/>
</dbReference>
<comment type="pathway">
    <text evidence="1">Polyol metabolism; glycerol degradation via glycerol kinase pathway; sn-glycerol 3-phosphate from glycerol: step 1/1.</text>
</comment>
<dbReference type="EC" id="2.7.1.30" evidence="3"/>
<dbReference type="FunFam" id="3.30.420.40:FF:000086">
    <property type="entry name" value="Glycerol kinase"/>
    <property type="match status" value="1"/>
</dbReference>
<feature type="domain" description="Carbohydrate kinase FGGY C-terminal" evidence="13">
    <location>
        <begin position="318"/>
        <end position="575"/>
    </location>
</feature>
<evidence type="ECO:0000256" key="8">
    <source>
        <dbReference type="ARBA" id="ARBA00022840"/>
    </source>
</evidence>
<comment type="similarity">
    <text evidence="2 10">Belongs to the FGGY kinase family.</text>
</comment>
<evidence type="ECO:0000256" key="10">
    <source>
        <dbReference type="RuleBase" id="RU003733"/>
    </source>
</evidence>
<evidence type="ECO:0000256" key="4">
    <source>
        <dbReference type="ARBA" id="ARBA00022679"/>
    </source>
</evidence>
<dbReference type="InterPro" id="IPR018485">
    <property type="entry name" value="FGGY_C"/>
</dbReference>
<evidence type="ECO:0000256" key="7">
    <source>
        <dbReference type="ARBA" id="ARBA00022798"/>
    </source>
</evidence>
<feature type="domain" description="Carbohydrate kinase FGGY N-terminal" evidence="12">
    <location>
        <begin position="47"/>
        <end position="307"/>
    </location>
</feature>
<evidence type="ECO:0000259" key="12">
    <source>
        <dbReference type="Pfam" id="PF00370"/>
    </source>
</evidence>
<feature type="compositionally biased region" description="Polar residues" evidence="11">
    <location>
        <begin position="460"/>
        <end position="472"/>
    </location>
</feature>
<evidence type="ECO:0000256" key="11">
    <source>
        <dbReference type="SAM" id="MobiDB-lite"/>
    </source>
</evidence>
<dbReference type="GO" id="GO:0005524">
    <property type="term" value="F:ATP binding"/>
    <property type="evidence" value="ECO:0007669"/>
    <property type="project" value="UniProtKB-KW"/>
</dbReference>
<evidence type="ECO:0000259" key="13">
    <source>
        <dbReference type="Pfam" id="PF02782"/>
    </source>
</evidence>
<keyword evidence="15" id="KW-1185">Reference proteome</keyword>
<evidence type="ECO:0000256" key="3">
    <source>
        <dbReference type="ARBA" id="ARBA00012099"/>
    </source>
</evidence>
<evidence type="ECO:0000313" key="15">
    <source>
        <dbReference type="Proteomes" id="UP000239156"/>
    </source>
</evidence>
<evidence type="ECO:0000256" key="2">
    <source>
        <dbReference type="ARBA" id="ARBA00009156"/>
    </source>
</evidence>
<dbReference type="Pfam" id="PF00370">
    <property type="entry name" value="FGGY_N"/>
    <property type="match status" value="1"/>
</dbReference>
<dbReference type="UniPathway" id="UPA00618">
    <property type="reaction ID" value="UER00672"/>
</dbReference>
<proteinExistence type="inferred from homology"/>
<name>A0A2S4VU94_9BASI</name>
<dbReference type="PROSITE" id="PS00933">
    <property type="entry name" value="FGGY_KINASES_1"/>
    <property type="match status" value="1"/>
</dbReference>
<dbReference type="PANTHER" id="PTHR10196:SF69">
    <property type="entry name" value="GLYCEROL KINASE"/>
    <property type="match status" value="1"/>
</dbReference>
<keyword evidence="5" id="KW-0547">Nucleotide-binding</keyword>
<dbReference type="EMBL" id="PKSL01000027">
    <property type="protein sequence ID" value="POW13069.1"/>
    <property type="molecule type" value="Genomic_DNA"/>
</dbReference>
<reference evidence="14" key="1">
    <citation type="submission" date="2017-12" db="EMBL/GenBank/DDBJ databases">
        <title>Gene loss provides genomic basis for host adaptation in cereal stripe rust fungi.</title>
        <authorList>
            <person name="Xia C."/>
        </authorList>
    </citation>
    <scope>NUCLEOTIDE SEQUENCE [LARGE SCALE GENOMIC DNA]</scope>
    <source>
        <strain evidence="14">93-210</strain>
    </source>
</reference>
<dbReference type="Gene3D" id="3.30.420.40">
    <property type="match status" value="2"/>
</dbReference>
<dbReference type="GO" id="GO:0005739">
    <property type="term" value="C:mitochondrion"/>
    <property type="evidence" value="ECO:0007669"/>
    <property type="project" value="TreeGrafter"/>
</dbReference>
<evidence type="ECO:0000256" key="5">
    <source>
        <dbReference type="ARBA" id="ARBA00022741"/>
    </source>
</evidence>
<dbReference type="InterPro" id="IPR018483">
    <property type="entry name" value="Carb_kinase_FGGY_CS"/>
</dbReference>
<dbReference type="Proteomes" id="UP000239156">
    <property type="component" value="Unassembled WGS sequence"/>
</dbReference>
<dbReference type="InterPro" id="IPR018484">
    <property type="entry name" value="FGGY_N"/>
</dbReference>